<dbReference type="Proteomes" id="UP000192934">
    <property type="component" value="Chromosome I"/>
</dbReference>
<dbReference type="AlphaFoldDB" id="A0A1X7GCC4"/>
<dbReference type="EMBL" id="LT840185">
    <property type="protein sequence ID" value="SMF67557.1"/>
    <property type="molecule type" value="Genomic_DNA"/>
</dbReference>
<dbReference type="RefSeq" id="WP_085218241.1">
    <property type="nucleotide sequence ID" value="NZ_LT840185.1"/>
</dbReference>
<evidence type="ECO:0000313" key="1">
    <source>
        <dbReference type="EMBL" id="SMF67557.1"/>
    </source>
</evidence>
<gene>
    <name evidence="1" type="ORF">SAMN06295910_1531</name>
</gene>
<protein>
    <submittedName>
        <fullName evidence="1">Transmembrane transcriptional regulator (Anti-sigma factor RsiW)</fullName>
    </submittedName>
</protein>
<accession>A0A1X7GCC4</accession>
<keyword evidence="2" id="KW-1185">Reference proteome</keyword>
<reference evidence="2" key="1">
    <citation type="submission" date="2017-04" db="EMBL/GenBank/DDBJ databases">
        <authorList>
            <person name="Varghese N."/>
            <person name="Submissions S."/>
        </authorList>
    </citation>
    <scope>NUCLEOTIDE SEQUENCE [LARGE SCALE GENOMIC DNA]</scope>
    <source>
        <strain evidence="2">Dd16</strain>
    </source>
</reference>
<keyword evidence="1" id="KW-0472">Membrane</keyword>
<organism evidence="1 2">
    <name type="scientific">Allosphingosinicella indica</name>
    <dbReference type="NCBI Taxonomy" id="941907"/>
    <lineage>
        <taxon>Bacteria</taxon>
        <taxon>Pseudomonadati</taxon>
        <taxon>Pseudomonadota</taxon>
        <taxon>Alphaproteobacteria</taxon>
        <taxon>Sphingomonadales</taxon>
        <taxon>Sphingomonadaceae</taxon>
        <taxon>Allosphingosinicella</taxon>
    </lineage>
</organism>
<name>A0A1X7GCC4_9SPHN</name>
<dbReference type="OrthoDB" id="9152892at2"/>
<sequence length="250" mass="26894">MRPESIEPIELEAYVDDQLDLARRMAVEERLAHDPELAASVMADLRARSALRLLARAEGPVPSGLGSAADRLDRRLAGKPRSRLFRPLAGLMTSAAAVVLLMIAVNDGPAQAEPPPYVADALMAYRTGMLRAGMESLPQSRVFDAGEVMRATRIRMPVLPEGWTVRDVQIFPSDEGPALQIMVDTAEEDAISIFAIHAGSDAPATPVVIDKGAESVAYWRNGDISYALTGAAAPEALDIAARDLADNRLR</sequence>
<proteinExistence type="predicted"/>
<dbReference type="STRING" id="941907.SAMN06295910_1531"/>
<keyword evidence="1" id="KW-0812">Transmembrane</keyword>
<evidence type="ECO:0000313" key="2">
    <source>
        <dbReference type="Proteomes" id="UP000192934"/>
    </source>
</evidence>